<dbReference type="Gene3D" id="1.10.1740.10">
    <property type="match status" value="1"/>
</dbReference>
<keyword evidence="5" id="KW-0804">Transcription</keyword>
<evidence type="ECO:0000256" key="6">
    <source>
        <dbReference type="SAM" id="MobiDB-lite"/>
    </source>
</evidence>
<evidence type="ECO:0000256" key="1">
    <source>
        <dbReference type="ARBA" id="ARBA00010641"/>
    </source>
</evidence>
<dbReference type="OrthoDB" id="4990598at2"/>
<gene>
    <name evidence="9" type="ORF">GTS_29790</name>
</gene>
<comment type="caution">
    <text evidence="9">The sequence shown here is derived from an EMBL/GenBank/DDBJ whole genome shotgun (WGS) entry which is preliminary data.</text>
</comment>
<dbReference type="SUPFAM" id="SSF88946">
    <property type="entry name" value="Sigma2 domain of RNA polymerase sigma factors"/>
    <property type="match status" value="1"/>
</dbReference>
<keyword evidence="10" id="KW-1185">Reference proteome</keyword>
<sequence>MSTVATEVSGLSDPELIASVRGGYADAYRALYQRHVAAAGKLARQLAGSAEEAEDLVAEAFARVLNALRAGRGPDAAFRAYLLTALRHVAYDKARRDRRMSLAADVAAVAGAGATSVPFQDTALAHLERSLAARAFARLPERWQAVLWHTEIEGQLPAEVAPLLGLTQNGVSALAHRAREGLRQAYLQAHLAQAPTERCRLVVNRLGAWTRSGLSRREAAQVEQHLDGCAACRSMADELADVNGTLRAVVAPLVLGSAAAGYLAPIPPAGPPPATGSAAPAPAPDSLVRHLLRLITWLAAMATATTVGLTSDANRNVAPLAWDTPPAGLNPAPAQRAPGERAPAEHSRPNGPVPPAADRSGPVGSSAGRVTPGGELSPRSDRVGRRGLARPP</sequence>
<dbReference type="GO" id="GO:0003677">
    <property type="term" value="F:DNA binding"/>
    <property type="evidence" value="ECO:0007669"/>
    <property type="project" value="UniProtKB-KW"/>
</dbReference>
<feature type="region of interest" description="Disordered" evidence="6">
    <location>
        <begin position="320"/>
        <end position="392"/>
    </location>
</feature>
<evidence type="ECO:0000313" key="9">
    <source>
        <dbReference type="EMBL" id="GDY31346.1"/>
    </source>
</evidence>
<dbReference type="InterPro" id="IPR039425">
    <property type="entry name" value="RNA_pol_sigma-70-like"/>
</dbReference>
<accession>A0A4D4JA79</accession>
<dbReference type="SUPFAM" id="SSF88659">
    <property type="entry name" value="Sigma3 and sigma4 domains of RNA polymerase sigma factors"/>
    <property type="match status" value="1"/>
</dbReference>
<dbReference type="Pfam" id="PF04542">
    <property type="entry name" value="Sigma70_r2"/>
    <property type="match status" value="1"/>
</dbReference>
<keyword evidence="4" id="KW-0238">DNA-binding</keyword>
<evidence type="ECO:0000313" key="10">
    <source>
        <dbReference type="Proteomes" id="UP000298860"/>
    </source>
</evidence>
<dbReference type="PANTHER" id="PTHR43133:SF8">
    <property type="entry name" value="RNA POLYMERASE SIGMA FACTOR HI_1459-RELATED"/>
    <property type="match status" value="1"/>
</dbReference>
<protein>
    <recommendedName>
        <fullName evidence="11">RNA polymerase sigma factor</fullName>
    </recommendedName>
</protein>
<feature type="domain" description="Putative zinc-finger" evidence="8">
    <location>
        <begin position="199"/>
        <end position="233"/>
    </location>
</feature>
<evidence type="ECO:0000256" key="3">
    <source>
        <dbReference type="ARBA" id="ARBA00023082"/>
    </source>
</evidence>
<dbReference type="InterPro" id="IPR014284">
    <property type="entry name" value="RNA_pol_sigma-70_dom"/>
</dbReference>
<dbReference type="GO" id="GO:0016987">
    <property type="term" value="F:sigma factor activity"/>
    <property type="evidence" value="ECO:0007669"/>
    <property type="project" value="UniProtKB-KW"/>
</dbReference>
<organism evidence="9 10">
    <name type="scientific">Gandjariella thermophila</name>
    <dbReference type="NCBI Taxonomy" id="1931992"/>
    <lineage>
        <taxon>Bacteria</taxon>
        <taxon>Bacillati</taxon>
        <taxon>Actinomycetota</taxon>
        <taxon>Actinomycetes</taxon>
        <taxon>Pseudonocardiales</taxon>
        <taxon>Pseudonocardiaceae</taxon>
        <taxon>Gandjariella</taxon>
    </lineage>
</organism>
<keyword evidence="3" id="KW-0731">Sigma factor</keyword>
<comment type="similarity">
    <text evidence="1">Belongs to the sigma-70 factor family. ECF subfamily.</text>
</comment>
<dbReference type="Gene3D" id="1.10.10.10">
    <property type="entry name" value="Winged helix-like DNA-binding domain superfamily/Winged helix DNA-binding domain"/>
    <property type="match status" value="1"/>
</dbReference>
<dbReference type="GO" id="GO:0006352">
    <property type="term" value="P:DNA-templated transcription initiation"/>
    <property type="evidence" value="ECO:0007669"/>
    <property type="project" value="InterPro"/>
</dbReference>
<dbReference type="InterPro" id="IPR007627">
    <property type="entry name" value="RNA_pol_sigma70_r2"/>
</dbReference>
<dbReference type="InterPro" id="IPR036388">
    <property type="entry name" value="WH-like_DNA-bd_sf"/>
</dbReference>
<dbReference type="InterPro" id="IPR013324">
    <property type="entry name" value="RNA_pol_sigma_r3/r4-like"/>
</dbReference>
<dbReference type="EMBL" id="BJFL01000013">
    <property type="protein sequence ID" value="GDY31346.1"/>
    <property type="molecule type" value="Genomic_DNA"/>
</dbReference>
<evidence type="ECO:0000259" key="7">
    <source>
        <dbReference type="Pfam" id="PF04542"/>
    </source>
</evidence>
<keyword evidence="2" id="KW-0805">Transcription regulation</keyword>
<evidence type="ECO:0000256" key="5">
    <source>
        <dbReference type="ARBA" id="ARBA00023163"/>
    </source>
</evidence>
<feature type="compositionally biased region" description="Basic and acidic residues" evidence="6">
    <location>
        <begin position="338"/>
        <end position="348"/>
    </location>
</feature>
<proteinExistence type="inferred from homology"/>
<reference evidence="10" key="1">
    <citation type="submission" date="2019-04" db="EMBL/GenBank/DDBJ databases">
        <title>Draft genome sequence of Pseudonocardiaceae bacterium SL3-2-4.</title>
        <authorList>
            <person name="Ningsih F."/>
            <person name="Yokota A."/>
            <person name="Sakai Y."/>
            <person name="Nanatani K."/>
            <person name="Yabe S."/>
            <person name="Oetari A."/>
            <person name="Sjamsuridzal W."/>
        </authorList>
    </citation>
    <scope>NUCLEOTIDE SEQUENCE [LARGE SCALE GENOMIC DNA]</scope>
    <source>
        <strain evidence="10">SL3-2-4</strain>
    </source>
</reference>
<evidence type="ECO:0000256" key="2">
    <source>
        <dbReference type="ARBA" id="ARBA00023015"/>
    </source>
</evidence>
<dbReference type="Proteomes" id="UP000298860">
    <property type="component" value="Unassembled WGS sequence"/>
</dbReference>
<evidence type="ECO:0008006" key="11">
    <source>
        <dbReference type="Google" id="ProtNLM"/>
    </source>
</evidence>
<dbReference type="Gene3D" id="1.10.10.1320">
    <property type="entry name" value="Anti-sigma factor, zinc-finger domain"/>
    <property type="match status" value="1"/>
</dbReference>
<dbReference type="Pfam" id="PF13490">
    <property type="entry name" value="zf-HC2"/>
    <property type="match status" value="1"/>
</dbReference>
<dbReference type="InterPro" id="IPR027383">
    <property type="entry name" value="Znf_put"/>
</dbReference>
<dbReference type="InterPro" id="IPR013325">
    <property type="entry name" value="RNA_pol_sigma_r2"/>
</dbReference>
<name>A0A4D4JA79_9PSEU</name>
<evidence type="ECO:0000256" key="4">
    <source>
        <dbReference type="ARBA" id="ARBA00023125"/>
    </source>
</evidence>
<dbReference type="AlphaFoldDB" id="A0A4D4JA79"/>
<evidence type="ECO:0000259" key="8">
    <source>
        <dbReference type="Pfam" id="PF13490"/>
    </source>
</evidence>
<dbReference type="InterPro" id="IPR041916">
    <property type="entry name" value="Anti_sigma_zinc_sf"/>
</dbReference>
<dbReference type="RefSeq" id="WP_137814415.1">
    <property type="nucleotide sequence ID" value="NZ_BJFL01000013.1"/>
</dbReference>
<feature type="domain" description="RNA polymerase sigma-70 region 2" evidence="7">
    <location>
        <begin position="31"/>
        <end position="99"/>
    </location>
</feature>
<dbReference type="PANTHER" id="PTHR43133">
    <property type="entry name" value="RNA POLYMERASE ECF-TYPE SIGMA FACTO"/>
    <property type="match status" value="1"/>
</dbReference>
<dbReference type="NCBIfam" id="TIGR02937">
    <property type="entry name" value="sigma70-ECF"/>
    <property type="match status" value="1"/>
</dbReference>